<dbReference type="Proteomes" id="UP001150062">
    <property type="component" value="Unassembled WGS sequence"/>
</dbReference>
<evidence type="ECO:0000313" key="2">
    <source>
        <dbReference type="EMBL" id="KAJ6239377.1"/>
    </source>
</evidence>
<keyword evidence="1" id="KW-1133">Transmembrane helix</keyword>
<feature type="transmembrane region" description="Helical" evidence="1">
    <location>
        <begin position="85"/>
        <end position="106"/>
    </location>
</feature>
<reference evidence="2" key="1">
    <citation type="submission" date="2022-08" db="EMBL/GenBank/DDBJ databases">
        <title>Novel sulfate-reducing endosymbionts in the free-living metamonad Anaeramoeba.</title>
        <authorList>
            <person name="Jerlstrom-Hultqvist J."/>
            <person name="Cepicka I."/>
            <person name="Gallot-Lavallee L."/>
            <person name="Salas-Leiva D."/>
            <person name="Curtis B.A."/>
            <person name="Zahonova K."/>
            <person name="Pipaliya S."/>
            <person name="Dacks J."/>
            <person name="Roger A.J."/>
        </authorList>
    </citation>
    <scope>NUCLEOTIDE SEQUENCE</scope>
    <source>
        <strain evidence="2">Schooner1</strain>
    </source>
</reference>
<feature type="transmembrane region" description="Helical" evidence="1">
    <location>
        <begin position="208"/>
        <end position="229"/>
    </location>
</feature>
<feature type="transmembrane region" description="Helical" evidence="1">
    <location>
        <begin position="17"/>
        <end position="39"/>
    </location>
</feature>
<comment type="caution">
    <text evidence="2">The sequence shown here is derived from an EMBL/GenBank/DDBJ whole genome shotgun (WGS) entry which is preliminary data.</text>
</comment>
<feature type="transmembrane region" description="Helical" evidence="1">
    <location>
        <begin position="136"/>
        <end position="156"/>
    </location>
</feature>
<gene>
    <name evidence="2" type="ORF">M0813_25263</name>
</gene>
<keyword evidence="3" id="KW-1185">Reference proteome</keyword>
<evidence type="ECO:0000313" key="3">
    <source>
        <dbReference type="Proteomes" id="UP001150062"/>
    </source>
</evidence>
<accession>A0ABQ8Y3I3</accession>
<dbReference type="EMBL" id="JAOAOG010000226">
    <property type="protein sequence ID" value="KAJ6239377.1"/>
    <property type="molecule type" value="Genomic_DNA"/>
</dbReference>
<sequence>MVTLLHGTELQEKTAQIIYLATNLIISIFLVIFLKTLFVQKEALKNKKKNWRNFSLVLLLGLLLEITSSILYITFPTDQFEIQMIFSILGNCVTLLCYSIFIFFWLKTLEIYFGGNYSFNLDEFTSKKVWICRFKFSVFFKIVNAIFVLGIVAYVLSIVKKPNNEEKFVATWIWAFSGIIYGNKFLQLIKSLNINEKKMSSITKVTRYVLKSSFLYLIQGICFLIEIPMDDAEKRPNILTFILWLFYNIIKYSIIIIYLISISLIVRNYKKDIKRRSQNKDVEKGSSSLTESSRNNE</sequence>
<proteinExistence type="predicted"/>
<feature type="transmembrane region" description="Helical" evidence="1">
    <location>
        <begin position="168"/>
        <end position="187"/>
    </location>
</feature>
<feature type="transmembrane region" description="Helical" evidence="1">
    <location>
        <begin position="241"/>
        <end position="266"/>
    </location>
</feature>
<keyword evidence="1" id="KW-0812">Transmembrane</keyword>
<feature type="transmembrane region" description="Helical" evidence="1">
    <location>
        <begin position="51"/>
        <end position="73"/>
    </location>
</feature>
<protein>
    <submittedName>
        <fullName evidence="2">Uncharacterized protein</fullName>
    </submittedName>
</protein>
<organism evidence="2 3">
    <name type="scientific">Anaeramoeba flamelloides</name>
    <dbReference type="NCBI Taxonomy" id="1746091"/>
    <lineage>
        <taxon>Eukaryota</taxon>
        <taxon>Metamonada</taxon>
        <taxon>Anaeramoebidae</taxon>
        <taxon>Anaeramoeba</taxon>
    </lineage>
</organism>
<keyword evidence="1" id="KW-0472">Membrane</keyword>
<evidence type="ECO:0000256" key="1">
    <source>
        <dbReference type="SAM" id="Phobius"/>
    </source>
</evidence>
<name>A0ABQ8Y3I3_9EUKA</name>